<reference evidence="1 2" key="1">
    <citation type="submission" date="2018-01" db="EMBL/GenBank/DDBJ databases">
        <authorList>
            <person name="Gaut B.S."/>
            <person name="Morton B.R."/>
            <person name="Clegg M.T."/>
            <person name="Duvall M.R."/>
        </authorList>
    </citation>
    <scope>NUCLEOTIDE SEQUENCE [LARGE SCALE GENOMIC DNA]</scope>
    <source>
        <strain evidence="1">Cupriavidus taiwanensis LMG 19425</strain>
    </source>
</reference>
<gene>
    <name evidence="1" type="ORF">CT19425_90180</name>
</gene>
<dbReference type="EMBL" id="LT991976">
    <property type="protein sequence ID" value="SPK73076.1"/>
    <property type="molecule type" value="Genomic_DNA"/>
</dbReference>
<dbReference type="Proteomes" id="UP000255505">
    <property type="component" value="Chromosome I"/>
</dbReference>
<dbReference type="AlphaFoldDB" id="A0A375IE67"/>
<accession>A0A375IE67</accession>
<evidence type="ECO:0000313" key="1">
    <source>
        <dbReference type="EMBL" id="SPK73076.1"/>
    </source>
</evidence>
<sequence length="83" mass="8889">MSMSRSIRTSICAAAKVVVQPVKFQLTDIDGKPHWFATQTLEITTHDGQQCTFEMFLEDGCNALTAGEPVVLPPVSAPAGEPA</sequence>
<proteinExistence type="predicted"/>
<name>A0A375IE67_9BURK</name>
<evidence type="ECO:0000313" key="2">
    <source>
        <dbReference type="Proteomes" id="UP000255505"/>
    </source>
</evidence>
<organism evidence="1 2">
    <name type="scientific">Cupriavidus taiwanensis</name>
    <dbReference type="NCBI Taxonomy" id="164546"/>
    <lineage>
        <taxon>Bacteria</taxon>
        <taxon>Pseudomonadati</taxon>
        <taxon>Pseudomonadota</taxon>
        <taxon>Betaproteobacteria</taxon>
        <taxon>Burkholderiales</taxon>
        <taxon>Burkholderiaceae</taxon>
        <taxon>Cupriavidus</taxon>
    </lineage>
</organism>
<protein>
    <submittedName>
        <fullName evidence="1">Uncharacterized protein</fullName>
    </submittedName>
</protein>